<evidence type="ECO:0000256" key="2">
    <source>
        <dbReference type="SAM" id="SignalP"/>
    </source>
</evidence>
<sequence length="68" mass="7529">MKKLALIALITGMLLAAAAYITEANDLPGAVELRTVGFIGYIFIISAAAYFSLYWLYKWNKDAETIQP</sequence>
<dbReference type="AlphaFoldDB" id="A0A365XNS5"/>
<proteinExistence type="predicted"/>
<feature type="signal peptide" evidence="2">
    <location>
        <begin position="1"/>
        <end position="18"/>
    </location>
</feature>
<protein>
    <submittedName>
        <fullName evidence="3">Uncharacterized protein</fullName>
    </submittedName>
</protein>
<dbReference type="Proteomes" id="UP000253410">
    <property type="component" value="Unassembled WGS sequence"/>
</dbReference>
<name>A0A365XNS5_9BACT</name>
<comment type="caution">
    <text evidence="3">The sequence shown here is derived from an EMBL/GenBank/DDBJ whole genome shotgun (WGS) entry which is preliminary data.</text>
</comment>
<organism evidence="3 4">
    <name type="scientific">Chitinophaga flava</name>
    <dbReference type="NCBI Taxonomy" id="2259036"/>
    <lineage>
        <taxon>Bacteria</taxon>
        <taxon>Pseudomonadati</taxon>
        <taxon>Bacteroidota</taxon>
        <taxon>Chitinophagia</taxon>
        <taxon>Chitinophagales</taxon>
        <taxon>Chitinophagaceae</taxon>
        <taxon>Chitinophaga</taxon>
    </lineage>
</organism>
<evidence type="ECO:0000313" key="3">
    <source>
        <dbReference type="EMBL" id="RBL87986.1"/>
    </source>
</evidence>
<keyword evidence="4" id="KW-1185">Reference proteome</keyword>
<keyword evidence="1" id="KW-0472">Membrane</keyword>
<keyword evidence="1" id="KW-0812">Transmembrane</keyword>
<evidence type="ECO:0000256" key="1">
    <source>
        <dbReference type="SAM" id="Phobius"/>
    </source>
</evidence>
<dbReference type="EMBL" id="QFFJ01000003">
    <property type="protein sequence ID" value="RBL87986.1"/>
    <property type="molecule type" value="Genomic_DNA"/>
</dbReference>
<evidence type="ECO:0000313" key="4">
    <source>
        <dbReference type="Proteomes" id="UP000253410"/>
    </source>
</evidence>
<dbReference type="RefSeq" id="WP_113619814.1">
    <property type="nucleotide sequence ID" value="NZ_QFFJ01000003.1"/>
</dbReference>
<dbReference type="OrthoDB" id="680593at2"/>
<reference evidence="3 4" key="1">
    <citation type="submission" date="2018-05" db="EMBL/GenBank/DDBJ databases">
        <title>Chitinophaga sp. K3CV102501T nov., isolated from isolated from a monsoon evergreen broad-leaved forest soil.</title>
        <authorList>
            <person name="Lv Y."/>
        </authorList>
    </citation>
    <scope>NUCLEOTIDE SEQUENCE [LARGE SCALE GENOMIC DNA]</scope>
    <source>
        <strain evidence="3 4">GDMCC 1.1325</strain>
    </source>
</reference>
<feature type="transmembrane region" description="Helical" evidence="1">
    <location>
        <begin position="35"/>
        <end position="57"/>
    </location>
</feature>
<keyword evidence="1" id="KW-1133">Transmembrane helix</keyword>
<accession>A0A365XNS5</accession>
<keyword evidence="2" id="KW-0732">Signal</keyword>
<gene>
    <name evidence="3" type="ORF">DF182_31100</name>
</gene>
<feature type="chain" id="PRO_5016892801" evidence="2">
    <location>
        <begin position="19"/>
        <end position="68"/>
    </location>
</feature>